<evidence type="ECO:0000313" key="9">
    <source>
        <dbReference type="EMBL" id="TDC32686.1"/>
    </source>
</evidence>
<dbReference type="InterPro" id="IPR004869">
    <property type="entry name" value="MMPL_dom"/>
</dbReference>
<dbReference type="EMBL" id="SMKA01000020">
    <property type="protein sequence ID" value="TDC32686.1"/>
    <property type="molecule type" value="Genomic_DNA"/>
</dbReference>
<evidence type="ECO:0000256" key="6">
    <source>
        <dbReference type="ARBA" id="ARBA00023136"/>
    </source>
</evidence>
<feature type="transmembrane region" description="Helical" evidence="7">
    <location>
        <begin position="354"/>
        <end position="375"/>
    </location>
</feature>
<dbReference type="InterPro" id="IPR050545">
    <property type="entry name" value="Mycobact_MmpL"/>
</dbReference>
<dbReference type="InterPro" id="IPR000731">
    <property type="entry name" value="SSD"/>
</dbReference>
<dbReference type="PROSITE" id="PS50156">
    <property type="entry name" value="SSD"/>
    <property type="match status" value="1"/>
</dbReference>
<name>A0A4R4QB83_9ACTN</name>
<dbReference type="AlphaFoldDB" id="A0A4R4QB83"/>
<dbReference type="GO" id="GO:0005886">
    <property type="term" value="C:plasma membrane"/>
    <property type="evidence" value="ECO:0007669"/>
    <property type="project" value="UniProtKB-SubCell"/>
</dbReference>
<reference evidence="9 10" key="1">
    <citation type="submission" date="2019-03" db="EMBL/GenBank/DDBJ databases">
        <title>Draft genome sequences of novel Actinobacteria.</title>
        <authorList>
            <person name="Sahin N."/>
            <person name="Ay H."/>
            <person name="Saygin H."/>
        </authorList>
    </citation>
    <scope>NUCLEOTIDE SEQUENCE [LARGE SCALE GENOMIC DNA]</scope>
    <source>
        <strain evidence="9 10">JCM 30547</strain>
    </source>
</reference>
<feature type="transmembrane region" description="Helical" evidence="7">
    <location>
        <begin position="521"/>
        <end position="542"/>
    </location>
</feature>
<dbReference type="Pfam" id="PF03176">
    <property type="entry name" value="MMPL"/>
    <property type="match status" value="2"/>
</dbReference>
<feature type="transmembrane region" description="Helical" evidence="7">
    <location>
        <begin position="627"/>
        <end position="648"/>
    </location>
</feature>
<evidence type="ECO:0000256" key="2">
    <source>
        <dbReference type="ARBA" id="ARBA00010157"/>
    </source>
</evidence>
<feature type="transmembrane region" description="Helical" evidence="7">
    <location>
        <begin position="296"/>
        <end position="324"/>
    </location>
</feature>
<sequence>MFTLPTGRRGKWGVVGVWLLLLVAVFPLAAGLGDVQSDDVTDQLPGGAESTRVHQVEDRIPGSEDDELIVVYHRDGGLAAGDKEAVTRQHAVLAGEFEVDMPPVPSEDGTALMYAVGQPASGTDAGIAKFVERVRAVTADRPSGLRAEVTGPAAIDADVDAVFDGIDTTLMLVTVIVVAFLLIITYRSPFLWLVPLLTVGAAAYLSMALVRVVAGALDLTVSTQSSSIMIVMVFGAGTDYALLIVARYREQLRHHGDVHAAMRAALKSVGPAILASGSTVALGLGCLFVADMNDISGIGVIGALGILATLVTMLTLFPAVLTALGRKVFWPRVPALASTAPAGRDWWRWVFARPLLSAGVSALALGLLGLGVLGLSTDLKQADSFTSTPESVTGFTTLDRAYPGEGGRPFTVATPTDQVAQVLAVARATDKVVSAETEREGNGWSLVDVVPAAQPDSDAEAAVIKRLRADLPPAALVGGEGAERVDVQEASAADTKLVIPLVLAVVLLVLFLLLRSLVASLLVVAAVVLSWLAALGLGSLVFENVLGFGGVEPTLPVLVFVFLVAFGVDYAIFLVARIAEDRKEFGTTVATQRAVRATAPVIASAGLVLAATFAVLASLPFVPMVEMGVVVAVGVLLQTLLVAPALLAPMMVGLRRWIWWPSRPADNPQPAAVPDESVLVGEERS</sequence>
<keyword evidence="4 7" id="KW-0812">Transmembrane</keyword>
<organism evidence="9 10">
    <name type="scientific">Kribbella albertanoniae</name>
    <dbReference type="NCBI Taxonomy" id="1266829"/>
    <lineage>
        <taxon>Bacteria</taxon>
        <taxon>Bacillati</taxon>
        <taxon>Actinomycetota</taxon>
        <taxon>Actinomycetes</taxon>
        <taxon>Propionibacteriales</taxon>
        <taxon>Kribbellaceae</taxon>
        <taxon>Kribbella</taxon>
    </lineage>
</organism>
<dbReference type="OrthoDB" id="2365435at2"/>
<dbReference type="PANTHER" id="PTHR33406:SF6">
    <property type="entry name" value="MEMBRANE PROTEIN YDGH-RELATED"/>
    <property type="match status" value="1"/>
</dbReference>
<keyword evidence="6 7" id="KW-0472">Membrane</keyword>
<feature type="transmembrane region" description="Helical" evidence="7">
    <location>
        <begin position="554"/>
        <end position="576"/>
    </location>
</feature>
<keyword evidence="5 7" id="KW-1133">Transmembrane helix</keyword>
<evidence type="ECO:0000256" key="1">
    <source>
        <dbReference type="ARBA" id="ARBA00004651"/>
    </source>
</evidence>
<evidence type="ECO:0000259" key="8">
    <source>
        <dbReference type="PROSITE" id="PS50156"/>
    </source>
</evidence>
<protein>
    <submittedName>
        <fullName evidence="9">MMPL family transporter</fullName>
    </submittedName>
</protein>
<feature type="domain" description="SSD" evidence="8">
    <location>
        <begin position="191"/>
        <end position="323"/>
    </location>
</feature>
<dbReference type="Proteomes" id="UP000295075">
    <property type="component" value="Unassembled WGS sequence"/>
</dbReference>
<feature type="transmembrane region" description="Helical" evidence="7">
    <location>
        <begin position="597"/>
        <end position="621"/>
    </location>
</feature>
<dbReference type="Gene3D" id="1.20.1640.10">
    <property type="entry name" value="Multidrug efflux transporter AcrB transmembrane domain"/>
    <property type="match status" value="2"/>
</dbReference>
<gene>
    <name evidence="9" type="ORF">E1261_07730</name>
</gene>
<comment type="caution">
    <text evidence="9">The sequence shown here is derived from an EMBL/GenBank/DDBJ whole genome shotgun (WGS) entry which is preliminary data.</text>
</comment>
<proteinExistence type="inferred from homology"/>
<feature type="transmembrane region" description="Helical" evidence="7">
    <location>
        <begin position="12"/>
        <end position="32"/>
    </location>
</feature>
<comment type="similarity">
    <text evidence="2">Belongs to the resistance-nodulation-cell division (RND) (TC 2.A.6) family. MmpL subfamily.</text>
</comment>
<evidence type="ECO:0000256" key="7">
    <source>
        <dbReference type="SAM" id="Phobius"/>
    </source>
</evidence>
<dbReference type="PANTHER" id="PTHR33406">
    <property type="entry name" value="MEMBRANE PROTEIN MJ1562-RELATED"/>
    <property type="match status" value="1"/>
</dbReference>
<feature type="transmembrane region" description="Helical" evidence="7">
    <location>
        <begin position="168"/>
        <end position="186"/>
    </location>
</feature>
<evidence type="ECO:0000313" key="10">
    <source>
        <dbReference type="Proteomes" id="UP000295075"/>
    </source>
</evidence>
<accession>A0A4R4QB83</accession>
<feature type="transmembrane region" description="Helical" evidence="7">
    <location>
        <begin position="193"/>
        <end position="214"/>
    </location>
</feature>
<feature type="transmembrane region" description="Helical" evidence="7">
    <location>
        <begin position="226"/>
        <end position="248"/>
    </location>
</feature>
<comment type="subcellular location">
    <subcellularLocation>
        <location evidence="1">Cell membrane</location>
        <topology evidence="1">Multi-pass membrane protein</topology>
    </subcellularLocation>
</comment>
<evidence type="ECO:0000256" key="4">
    <source>
        <dbReference type="ARBA" id="ARBA00022692"/>
    </source>
</evidence>
<feature type="transmembrane region" description="Helical" evidence="7">
    <location>
        <begin position="269"/>
        <end position="290"/>
    </location>
</feature>
<keyword evidence="10" id="KW-1185">Reference proteome</keyword>
<feature type="transmembrane region" description="Helical" evidence="7">
    <location>
        <begin position="497"/>
        <end position="514"/>
    </location>
</feature>
<evidence type="ECO:0000256" key="5">
    <source>
        <dbReference type="ARBA" id="ARBA00022989"/>
    </source>
</evidence>
<dbReference type="SUPFAM" id="SSF82866">
    <property type="entry name" value="Multidrug efflux transporter AcrB transmembrane domain"/>
    <property type="match status" value="2"/>
</dbReference>
<keyword evidence="3" id="KW-1003">Cell membrane</keyword>
<evidence type="ECO:0000256" key="3">
    <source>
        <dbReference type="ARBA" id="ARBA00022475"/>
    </source>
</evidence>
<dbReference type="RefSeq" id="WP_132404111.1">
    <property type="nucleotide sequence ID" value="NZ_SMKA01000020.1"/>
</dbReference>